<feature type="transmembrane region" description="Helical" evidence="1">
    <location>
        <begin position="7"/>
        <end position="29"/>
    </location>
</feature>
<evidence type="ECO:0000313" key="2">
    <source>
        <dbReference type="EMBL" id="KAA9381920.1"/>
    </source>
</evidence>
<dbReference type="Proteomes" id="UP000327011">
    <property type="component" value="Unassembled WGS sequence"/>
</dbReference>
<name>A0A5J5KAA7_9ACTN</name>
<evidence type="ECO:0000313" key="3">
    <source>
        <dbReference type="Proteomes" id="UP000327011"/>
    </source>
</evidence>
<evidence type="ECO:0000256" key="1">
    <source>
        <dbReference type="SAM" id="Phobius"/>
    </source>
</evidence>
<organism evidence="2 3">
    <name type="scientific">Microbispora cellulosiformans</name>
    <dbReference type="NCBI Taxonomy" id="2614688"/>
    <lineage>
        <taxon>Bacteria</taxon>
        <taxon>Bacillati</taxon>
        <taxon>Actinomycetota</taxon>
        <taxon>Actinomycetes</taxon>
        <taxon>Streptosporangiales</taxon>
        <taxon>Streptosporangiaceae</taxon>
        <taxon>Microbispora</taxon>
    </lineage>
</organism>
<comment type="caution">
    <text evidence="2">The sequence shown here is derived from an EMBL/GenBank/DDBJ whole genome shotgun (WGS) entry which is preliminary data.</text>
</comment>
<dbReference type="AlphaFoldDB" id="A0A5J5KAA7"/>
<feature type="transmembrane region" description="Helical" evidence="1">
    <location>
        <begin position="98"/>
        <end position="117"/>
    </location>
</feature>
<accession>A0A5J5KAA7</accession>
<feature type="transmembrane region" description="Helical" evidence="1">
    <location>
        <begin position="137"/>
        <end position="159"/>
    </location>
</feature>
<gene>
    <name evidence="2" type="ORF">F5972_03665</name>
</gene>
<feature type="transmembrane region" description="Helical" evidence="1">
    <location>
        <begin position="171"/>
        <end position="190"/>
    </location>
</feature>
<reference evidence="2 3" key="1">
    <citation type="submission" date="2019-09" db="EMBL/GenBank/DDBJ databases">
        <title>Screening of Novel Bioactive Compounds from Soil-Associated.</title>
        <authorList>
            <person name="Gong X."/>
        </authorList>
    </citation>
    <scope>NUCLEOTIDE SEQUENCE [LARGE SCALE GENOMIC DNA]</scope>
    <source>
        <strain evidence="2 3">Gxj-6</strain>
    </source>
</reference>
<keyword evidence="3" id="KW-1185">Reference proteome</keyword>
<proteinExistence type="predicted"/>
<dbReference type="EMBL" id="VYTZ01000001">
    <property type="protein sequence ID" value="KAA9381920.1"/>
    <property type="molecule type" value="Genomic_DNA"/>
</dbReference>
<sequence length="481" mass="51966">MPRRSWVLWAAAVLTATAPTLYFWVASILTGGETEGFFSTVSFGSSCPGWEIYDLVYFPAYPVIGFPLLATDGAPLVVLGFAGWWLSVRRGRLRLGRIIGRCVAVVLLVLHFPGFLLPTLDAALGPGCAQQWGPPEVFYSQVGWGLYDSLPPLLVLLAVRVPRRGFARRGPVARSAAAALAVAAVVLLPAGSAALGRVSTDSELDCAGFGDGTVKGLTTAERRFLCAVRGHGLPTDPTYGSPVEEWDEVTDEVVLAQGRHLCALATRHGGDLGARAVQEAPEASLAGKLAILCPAVAGARQAEEDRQQAESDAYVAGKEKVCAALPRHRPETRPVRQRRATMWTEFWTIDGWEDGYEGSAPDLVRNLVGSDRGALAIWAADEVGHACVTVESYTRRPPVETRGWEEVIEVAYESPTGSLELVDGYGKRLKGLTRRGPGSYRVRVHLRGRELVTQVPYPPDGAVRILVEVFPGRAKKTVVYK</sequence>
<keyword evidence="1" id="KW-0812">Transmembrane</keyword>
<dbReference type="RefSeq" id="WP_150930993.1">
    <property type="nucleotide sequence ID" value="NZ_VYTZ01000001.1"/>
</dbReference>
<keyword evidence="1" id="KW-0472">Membrane</keyword>
<protein>
    <submittedName>
        <fullName evidence="2">Uncharacterized protein</fullName>
    </submittedName>
</protein>
<keyword evidence="1" id="KW-1133">Transmembrane helix</keyword>
<feature type="transmembrane region" description="Helical" evidence="1">
    <location>
        <begin position="64"/>
        <end position="86"/>
    </location>
</feature>